<feature type="binding site" evidence="10">
    <location>
        <position position="163"/>
    </location>
    <ligand>
        <name>Mn(2+)</name>
        <dbReference type="ChEBI" id="CHEBI:29035"/>
    </ligand>
</feature>
<dbReference type="Gene3D" id="3.90.79.10">
    <property type="entry name" value="Nucleoside Triphosphate Pyrophosphohydrolase"/>
    <property type="match status" value="1"/>
</dbReference>
<comment type="cofactor">
    <cofactor evidence="10">
        <name>Mg(2+)</name>
        <dbReference type="ChEBI" id="CHEBI:18420"/>
    </cofactor>
    <text evidence="10">Binds 1 Mg(2+) ion per subunit. The magnesium ion binds only when substrate is bound.</text>
</comment>
<organism evidence="13 14">
    <name type="scientific">Schumannella luteola</name>
    <dbReference type="NCBI Taxonomy" id="472059"/>
    <lineage>
        <taxon>Bacteria</taxon>
        <taxon>Bacillati</taxon>
        <taxon>Actinomycetota</taxon>
        <taxon>Actinomycetes</taxon>
        <taxon>Micrococcales</taxon>
        <taxon>Microbacteriaceae</taxon>
        <taxon>Schumannella</taxon>
    </lineage>
</organism>
<evidence type="ECO:0000256" key="11">
    <source>
        <dbReference type="SAM" id="MobiDB-lite"/>
    </source>
</evidence>
<dbReference type="EMBL" id="JACBZY010000001">
    <property type="protein sequence ID" value="NYG98171.1"/>
    <property type="molecule type" value="Genomic_DNA"/>
</dbReference>
<feature type="binding site" evidence="10">
    <location>
        <position position="136"/>
    </location>
    <ligand>
        <name>Mg(2+)</name>
        <dbReference type="ChEBI" id="CHEBI:18420"/>
    </ligand>
</feature>
<dbReference type="GO" id="GO:0008299">
    <property type="term" value="P:isoprenoid biosynthetic process"/>
    <property type="evidence" value="ECO:0007669"/>
    <property type="project" value="UniProtKB-UniRule"/>
</dbReference>
<keyword evidence="7 10" id="KW-0464">Manganese</keyword>
<feature type="binding site" evidence="10">
    <location>
        <position position="81"/>
    </location>
    <ligand>
        <name>Mn(2+)</name>
        <dbReference type="ChEBI" id="CHEBI:29035"/>
    </ligand>
</feature>
<dbReference type="Proteomes" id="UP000553888">
    <property type="component" value="Unassembled WGS sequence"/>
</dbReference>
<dbReference type="UniPathway" id="UPA00059">
    <property type="reaction ID" value="UER00104"/>
</dbReference>
<evidence type="ECO:0000256" key="10">
    <source>
        <dbReference type="HAMAP-Rule" id="MF_00202"/>
    </source>
</evidence>
<dbReference type="Pfam" id="PF00293">
    <property type="entry name" value="NUDIX"/>
    <property type="match status" value="1"/>
</dbReference>
<dbReference type="GO" id="GO:0046872">
    <property type="term" value="F:metal ion binding"/>
    <property type="evidence" value="ECO:0007669"/>
    <property type="project" value="UniProtKB-KW"/>
</dbReference>
<evidence type="ECO:0000256" key="3">
    <source>
        <dbReference type="ARBA" id="ARBA00012057"/>
    </source>
</evidence>
<keyword evidence="6 10" id="KW-0460">Magnesium</keyword>
<dbReference type="EC" id="5.3.3.2" evidence="3 10"/>
<dbReference type="InterPro" id="IPR056375">
    <property type="entry name" value="Idi_bact"/>
</dbReference>
<evidence type="ECO:0000313" key="14">
    <source>
        <dbReference type="Proteomes" id="UP000553888"/>
    </source>
</evidence>
<keyword evidence="4 10" id="KW-0963">Cytoplasm</keyword>
<sequence length="225" mass="24043">MTHLSAHSAEPQTTQPPSETGAESASPDAESHATAPESGRPVPLAGGDPADPELVVLLADDGTPIGTADKALVHDGATPLHLAFSCHVLDAEGRVLITRRALSKRTFAGVWTNAFCGHPAPGESGQSAVRRRAERELGMAISEPELVLPDFRYRARDALGVYENEICPVYVARAEGDPRPAADEVVEWAWVEPEALRTAVEATPFAFSPWIALQLAEWPAFPARV</sequence>
<evidence type="ECO:0000256" key="4">
    <source>
        <dbReference type="ARBA" id="ARBA00022490"/>
    </source>
</evidence>
<dbReference type="RefSeq" id="WP_179565409.1">
    <property type="nucleotide sequence ID" value="NZ_JACBZY010000001.1"/>
</dbReference>
<evidence type="ECO:0000256" key="6">
    <source>
        <dbReference type="ARBA" id="ARBA00022842"/>
    </source>
</evidence>
<comment type="caution">
    <text evidence="13">The sequence shown here is derived from an EMBL/GenBank/DDBJ whole genome shotgun (WGS) entry which is preliminary data.</text>
</comment>
<proteinExistence type="inferred from homology"/>
<dbReference type="NCBIfam" id="NF002995">
    <property type="entry name" value="PRK03759.1"/>
    <property type="match status" value="1"/>
</dbReference>
<dbReference type="GO" id="GO:0050992">
    <property type="term" value="P:dimethylallyl diphosphate biosynthetic process"/>
    <property type="evidence" value="ECO:0007669"/>
    <property type="project" value="UniProtKB-UniRule"/>
</dbReference>
<keyword evidence="9 10" id="KW-0413">Isomerase</keyword>
<evidence type="ECO:0000256" key="5">
    <source>
        <dbReference type="ARBA" id="ARBA00022723"/>
    </source>
</evidence>
<dbReference type="SUPFAM" id="SSF55811">
    <property type="entry name" value="Nudix"/>
    <property type="match status" value="1"/>
</dbReference>
<feature type="domain" description="Nudix hydrolase" evidence="12">
    <location>
        <begin position="79"/>
        <end position="213"/>
    </location>
</feature>
<dbReference type="AlphaFoldDB" id="A0A852YAE9"/>
<feature type="active site" evidence="10">
    <location>
        <position position="116"/>
    </location>
</feature>
<feature type="compositionally biased region" description="Polar residues" evidence="11">
    <location>
        <begin position="10"/>
        <end position="23"/>
    </location>
</feature>
<evidence type="ECO:0000259" key="12">
    <source>
        <dbReference type="PROSITE" id="PS51462"/>
    </source>
</evidence>
<dbReference type="NCBIfam" id="TIGR02150">
    <property type="entry name" value="IPP_isom_1"/>
    <property type="match status" value="1"/>
</dbReference>
<dbReference type="GO" id="GO:0005737">
    <property type="term" value="C:cytoplasm"/>
    <property type="evidence" value="ECO:0007669"/>
    <property type="project" value="UniProtKB-SubCell"/>
</dbReference>
<dbReference type="CDD" id="cd02885">
    <property type="entry name" value="NUDIX_IPP_Isomerase"/>
    <property type="match status" value="1"/>
</dbReference>
<feature type="region of interest" description="Disordered" evidence="11">
    <location>
        <begin position="1"/>
        <end position="51"/>
    </location>
</feature>
<dbReference type="InterPro" id="IPR000086">
    <property type="entry name" value="NUDIX_hydrolase_dom"/>
</dbReference>
<feature type="binding site" evidence="10">
    <location>
        <position position="74"/>
    </location>
    <ligand>
        <name>Mn(2+)</name>
        <dbReference type="ChEBI" id="CHEBI:29035"/>
    </ligand>
</feature>
<keyword evidence="14" id="KW-1185">Reference proteome</keyword>
<comment type="similarity">
    <text evidence="2 10">Belongs to the IPP isomerase type 1 family.</text>
</comment>
<dbReference type="PANTHER" id="PTHR10885:SF0">
    <property type="entry name" value="ISOPENTENYL-DIPHOSPHATE DELTA-ISOMERASE"/>
    <property type="match status" value="1"/>
</dbReference>
<protein>
    <recommendedName>
        <fullName evidence="3 10">Isopentenyl-diphosphate Delta-isomerase</fullName>
        <shortName evidence="10">IPP isomerase</shortName>
        <ecNumber evidence="3 10">5.3.3.2</ecNumber>
    </recommendedName>
    <alternativeName>
        <fullName evidence="10">IPP:DMAPP isomerase</fullName>
    </alternativeName>
    <alternativeName>
        <fullName evidence="10">Isopentenyl pyrophosphate isomerase</fullName>
    </alternativeName>
</protein>
<keyword evidence="5 10" id="KW-0479">Metal-binding</keyword>
<evidence type="ECO:0000256" key="1">
    <source>
        <dbReference type="ARBA" id="ARBA00004826"/>
    </source>
</evidence>
<dbReference type="PROSITE" id="PS51462">
    <property type="entry name" value="NUDIX"/>
    <property type="match status" value="1"/>
</dbReference>
<comment type="cofactor">
    <cofactor evidence="10">
        <name>Mn(2+)</name>
        <dbReference type="ChEBI" id="CHEBI:29035"/>
    </cofactor>
    <text evidence="10">Binds 1 Mn(2+) ion per subunit.</text>
</comment>
<comment type="subcellular location">
    <subcellularLocation>
        <location evidence="10">Cytoplasm</location>
    </subcellularLocation>
</comment>
<dbReference type="GO" id="GO:0004452">
    <property type="term" value="F:isopentenyl-diphosphate delta-isomerase activity"/>
    <property type="evidence" value="ECO:0007669"/>
    <property type="project" value="UniProtKB-UniRule"/>
</dbReference>
<dbReference type="HAMAP" id="MF_00202">
    <property type="entry name" value="Idi"/>
    <property type="match status" value="1"/>
</dbReference>
<comment type="pathway">
    <text evidence="1 10">Isoprenoid biosynthesis; dimethylallyl diphosphate biosynthesis; dimethylallyl diphosphate from isopentenyl diphosphate: step 1/1.</text>
</comment>
<dbReference type="InterPro" id="IPR011876">
    <property type="entry name" value="IsopentenylPP_isomerase_typ1"/>
</dbReference>
<accession>A0A852YAE9</accession>
<name>A0A852YAE9_9MICO</name>
<reference evidence="13 14" key="1">
    <citation type="submission" date="2020-07" db="EMBL/GenBank/DDBJ databases">
        <title>Sequencing the genomes of 1000 actinobacteria strains.</title>
        <authorList>
            <person name="Klenk H.-P."/>
        </authorList>
    </citation>
    <scope>NUCLEOTIDE SEQUENCE [LARGE SCALE GENOMIC DNA]</scope>
    <source>
        <strain evidence="13 14">DSM 23141</strain>
    </source>
</reference>
<feature type="binding site" evidence="10">
    <location>
        <position position="118"/>
    </location>
    <ligand>
        <name>Mn(2+)</name>
        <dbReference type="ChEBI" id="CHEBI:29035"/>
    </ligand>
</feature>
<dbReference type="PANTHER" id="PTHR10885">
    <property type="entry name" value="ISOPENTENYL-DIPHOSPHATE DELTA-ISOMERASE"/>
    <property type="match status" value="1"/>
</dbReference>
<evidence type="ECO:0000256" key="2">
    <source>
        <dbReference type="ARBA" id="ARBA00007579"/>
    </source>
</evidence>
<comment type="catalytic activity">
    <reaction evidence="10">
        <text>isopentenyl diphosphate = dimethylallyl diphosphate</text>
        <dbReference type="Rhea" id="RHEA:23284"/>
        <dbReference type="ChEBI" id="CHEBI:57623"/>
        <dbReference type="ChEBI" id="CHEBI:128769"/>
        <dbReference type="EC" id="5.3.3.2"/>
    </reaction>
</comment>
<comment type="function">
    <text evidence="10">Catalyzes the 1,3-allylic rearrangement of the homoallylic substrate isopentenyl (IPP) to its highly electrophilic allylic isomer, dimethylallyl diphosphate (DMAPP).</text>
</comment>
<gene>
    <name evidence="10" type="primary">idi</name>
    <name evidence="13" type="ORF">BJ979_000797</name>
</gene>
<evidence type="ECO:0000313" key="13">
    <source>
        <dbReference type="EMBL" id="NYG98171.1"/>
    </source>
</evidence>
<dbReference type="InterPro" id="IPR015797">
    <property type="entry name" value="NUDIX_hydrolase-like_dom_sf"/>
</dbReference>
<feature type="active site" evidence="10">
    <location>
        <position position="165"/>
    </location>
</feature>
<evidence type="ECO:0000256" key="8">
    <source>
        <dbReference type="ARBA" id="ARBA00023229"/>
    </source>
</evidence>
<evidence type="ECO:0000256" key="9">
    <source>
        <dbReference type="ARBA" id="ARBA00023235"/>
    </source>
</evidence>
<keyword evidence="8 10" id="KW-0414">Isoprene biosynthesis</keyword>
<evidence type="ECO:0000256" key="7">
    <source>
        <dbReference type="ARBA" id="ARBA00023211"/>
    </source>
</evidence>
<feature type="binding site" evidence="10">
    <location>
        <position position="165"/>
    </location>
    <ligand>
        <name>Mn(2+)</name>
        <dbReference type="ChEBI" id="CHEBI:29035"/>
    </ligand>
</feature>